<dbReference type="EMBL" id="SHKY01000001">
    <property type="protein sequence ID" value="RZU53341.1"/>
    <property type="molecule type" value="Genomic_DNA"/>
</dbReference>
<proteinExistence type="predicted"/>
<evidence type="ECO:0000313" key="2">
    <source>
        <dbReference type="Proteomes" id="UP000292564"/>
    </source>
</evidence>
<keyword evidence="2" id="KW-1185">Reference proteome</keyword>
<gene>
    <name evidence="1" type="ORF">EV385_5262</name>
</gene>
<reference evidence="1 2" key="1">
    <citation type="submission" date="2019-02" db="EMBL/GenBank/DDBJ databases">
        <title>Sequencing the genomes of 1000 actinobacteria strains.</title>
        <authorList>
            <person name="Klenk H.-P."/>
        </authorList>
    </citation>
    <scope>NUCLEOTIDE SEQUENCE [LARGE SCALE GENOMIC DNA]</scope>
    <source>
        <strain evidence="1 2">DSM 45162</strain>
    </source>
</reference>
<comment type="caution">
    <text evidence="1">The sequence shown here is derived from an EMBL/GenBank/DDBJ whole genome shotgun (WGS) entry which is preliminary data.</text>
</comment>
<organism evidence="1 2">
    <name type="scientific">Krasilnikovia cinnamomea</name>
    <dbReference type="NCBI Taxonomy" id="349313"/>
    <lineage>
        <taxon>Bacteria</taxon>
        <taxon>Bacillati</taxon>
        <taxon>Actinomycetota</taxon>
        <taxon>Actinomycetes</taxon>
        <taxon>Micromonosporales</taxon>
        <taxon>Micromonosporaceae</taxon>
        <taxon>Krasilnikovia</taxon>
    </lineage>
</organism>
<name>A0A4Q7ZRB7_9ACTN</name>
<evidence type="ECO:0008006" key="3">
    <source>
        <dbReference type="Google" id="ProtNLM"/>
    </source>
</evidence>
<dbReference type="RefSeq" id="WP_207229945.1">
    <property type="nucleotide sequence ID" value="NZ_SHKY01000001.1"/>
</dbReference>
<evidence type="ECO:0000313" key="1">
    <source>
        <dbReference type="EMBL" id="RZU53341.1"/>
    </source>
</evidence>
<protein>
    <recommendedName>
        <fullName evidence="3">GDSL-like lipase/acylhydrolase family protein</fullName>
    </recommendedName>
</protein>
<sequence length="215" mass="23069">MGDSHAGPIGRAATAAGLPFVGGPMGAGREFTASFFAVTDGALTFHAEEAQRLYRGFLEELGVADLTDLTVPLVLTFGFSAHFYATTENWRIYRDPAGGYLPGFTTSRLFDAIVQAMAADALAFYRHAVDAGLRVLAVLPPQRVPVHSDATIFKAAEDCLCRALAPAGVELVDLRGRVTDEHGMQRPELCEPDDPIHGNLAFGRLILAELLDRGL</sequence>
<dbReference type="Proteomes" id="UP000292564">
    <property type="component" value="Unassembled WGS sequence"/>
</dbReference>
<accession>A0A4Q7ZRB7</accession>
<dbReference type="AlphaFoldDB" id="A0A4Q7ZRB7"/>